<comment type="caution">
    <text evidence="1">The sequence shown here is derived from an EMBL/GenBank/DDBJ whole genome shotgun (WGS) entry which is preliminary data.</text>
</comment>
<dbReference type="EMBL" id="RBIQ01000007">
    <property type="protein sequence ID" value="RKR14022.1"/>
    <property type="molecule type" value="Genomic_DNA"/>
</dbReference>
<evidence type="ECO:0000313" key="1">
    <source>
        <dbReference type="EMBL" id="RKR14022.1"/>
    </source>
</evidence>
<gene>
    <name evidence="1" type="ORF">CLV91_0091</name>
</gene>
<organism evidence="1 2">
    <name type="scientific">Maribacter vaceletii</name>
    <dbReference type="NCBI Taxonomy" id="1206816"/>
    <lineage>
        <taxon>Bacteria</taxon>
        <taxon>Pseudomonadati</taxon>
        <taxon>Bacteroidota</taxon>
        <taxon>Flavobacteriia</taxon>
        <taxon>Flavobacteriales</taxon>
        <taxon>Flavobacteriaceae</taxon>
        <taxon>Maribacter</taxon>
    </lineage>
</organism>
<name>A0A495EAU9_9FLAO</name>
<protein>
    <submittedName>
        <fullName evidence="1">Uncharacterized protein</fullName>
    </submittedName>
</protein>
<sequence>MPFYAFFLSLTICAIMKKLGIFLSLITLLLCVVSCIEDQDFDQYKDLSVVPVFESSILYLESTEDVINNVPPGPFYSQDFSFNAFSEAVFSDRVLDGVITYEIENTTSKPLSLTLEFLNDADEVLDSESFDIDASPSGTLQRDVVYGNTGKSLDIIKNTSKIRVVAVNNGDNTSTSTISPPLVVLKSSGKFSVRVK</sequence>
<dbReference type="AlphaFoldDB" id="A0A495EAU9"/>
<keyword evidence="2" id="KW-1185">Reference proteome</keyword>
<accession>A0A495EAU9</accession>
<proteinExistence type="predicted"/>
<reference evidence="1 2" key="1">
    <citation type="submission" date="2018-10" db="EMBL/GenBank/DDBJ databases">
        <title>Genomic Encyclopedia of Archaeal and Bacterial Type Strains, Phase II (KMG-II): from individual species to whole genera.</title>
        <authorList>
            <person name="Goeker M."/>
        </authorList>
    </citation>
    <scope>NUCLEOTIDE SEQUENCE [LARGE SCALE GENOMIC DNA]</scope>
    <source>
        <strain evidence="1 2">DSM 25230</strain>
    </source>
</reference>
<dbReference type="Proteomes" id="UP000269412">
    <property type="component" value="Unassembled WGS sequence"/>
</dbReference>
<evidence type="ECO:0000313" key="2">
    <source>
        <dbReference type="Proteomes" id="UP000269412"/>
    </source>
</evidence>